<organism evidence="6 7">
    <name type="scientific">Geodermatophilus nigrescens</name>
    <dbReference type="NCBI Taxonomy" id="1070870"/>
    <lineage>
        <taxon>Bacteria</taxon>
        <taxon>Bacillati</taxon>
        <taxon>Actinomycetota</taxon>
        <taxon>Actinomycetes</taxon>
        <taxon>Geodermatophilales</taxon>
        <taxon>Geodermatophilaceae</taxon>
        <taxon>Geodermatophilus</taxon>
    </lineage>
</organism>
<dbReference type="InterPro" id="IPR006076">
    <property type="entry name" value="FAD-dep_OxRdtase"/>
</dbReference>
<dbReference type="GO" id="GO:0050660">
    <property type="term" value="F:flavin adenine dinucleotide binding"/>
    <property type="evidence" value="ECO:0007669"/>
    <property type="project" value="InterPro"/>
</dbReference>
<evidence type="ECO:0000256" key="4">
    <source>
        <dbReference type="ARBA" id="ARBA00023002"/>
    </source>
</evidence>
<dbReference type="Proteomes" id="UP000184471">
    <property type="component" value="Unassembled WGS sequence"/>
</dbReference>
<keyword evidence="4" id="KW-0560">Oxidoreductase</keyword>
<feature type="domain" description="FAD dependent oxidoreductase" evidence="5">
    <location>
        <begin position="11"/>
        <end position="44"/>
    </location>
</feature>
<keyword evidence="3" id="KW-0274">FAD</keyword>
<evidence type="ECO:0000256" key="2">
    <source>
        <dbReference type="ARBA" id="ARBA00022630"/>
    </source>
</evidence>
<evidence type="ECO:0000256" key="1">
    <source>
        <dbReference type="ARBA" id="ARBA00001974"/>
    </source>
</evidence>
<dbReference type="RefSeq" id="WP_073421014.1">
    <property type="nucleotide sequence ID" value="NZ_FQVX01000003.1"/>
</dbReference>
<name>A0A1M5M027_9ACTN</name>
<gene>
    <name evidence="6" type="ORF">SAMN05444351_2990</name>
</gene>
<dbReference type="AlphaFoldDB" id="A0A1M5M027"/>
<accession>A0A1M5M027</accession>
<dbReference type="GO" id="GO:0008115">
    <property type="term" value="F:sarcosine oxidase activity"/>
    <property type="evidence" value="ECO:0007669"/>
    <property type="project" value="TreeGrafter"/>
</dbReference>
<sequence length="195" mass="19540">MTSVGIPRSTDVVVVGGGATGSAAAWWLARRGVGVVLLERVGPGYRPGTPRGRVDPALVAEGRRLWAELGQEAGQQMDPGTAVTVLQDAAAAHGAVIGHHRRVTAVLPDGDGVRARQAAGADVHARVAVVTAGDRTPALLGPGFLLPDRVSPVVLRRVVVGPAGGCGLVGAPAVGRVLADLALGQPGIPVPALTA</sequence>
<dbReference type="Gene3D" id="3.50.50.60">
    <property type="entry name" value="FAD/NAD(P)-binding domain"/>
    <property type="match status" value="1"/>
</dbReference>
<proteinExistence type="predicted"/>
<keyword evidence="7" id="KW-1185">Reference proteome</keyword>
<dbReference type="Pfam" id="PF01266">
    <property type="entry name" value="DAO"/>
    <property type="match status" value="1"/>
</dbReference>
<comment type="cofactor">
    <cofactor evidence="1">
        <name>FAD</name>
        <dbReference type="ChEBI" id="CHEBI:57692"/>
    </cofactor>
</comment>
<protein>
    <submittedName>
        <fullName evidence="6">FAD dependent oxidoreductase</fullName>
    </submittedName>
</protein>
<evidence type="ECO:0000313" key="6">
    <source>
        <dbReference type="EMBL" id="SHG70631.1"/>
    </source>
</evidence>
<evidence type="ECO:0000256" key="3">
    <source>
        <dbReference type="ARBA" id="ARBA00022827"/>
    </source>
</evidence>
<keyword evidence="2" id="KW-0285">Flavoprotein</keyword>
<dbReference type="PANTHER" id="PTHR10961:SF7">
    <property type="entry name" value="FAD DEPENDENT OXIDOREDUCTASE DOMAIN-CONTAINING PROTEIN"/>
    <property type="match status" value="1"/>
</dbReference>
<evidence type="ECO:0000259" key="5">
    <source>
        <dbReference type="Pfam" id="PF01266"/>
    </source>
</evidence>
<dbReference type="STRING" id="1070870.SAMN05444351_2990"/>
<dbReference type="SUPFAM" id="SSF51905">
    <property type="entry name" value="FAD/NAD(P)-binding domain"/>
    <property type="match status" value="1"/>
</dbReference>
<dbReference type="InterPro" id="IPR045170">
    <property type="entry name" value="MTOX"/>
</dbReference>
<reference evidence="6 7" key="1">
    <citation type="submission" date="2016-11" db="EMBL/GenBank/DDBJ databases">
        <authorList>
            <person name="Jaros S."/>
            <person name="Januszkiewicz K."/>
            <person name="Wedrychowicz H."/>
        </authorList>
    </citation>
    <scope>NUCLEOTIDE SEQUENCE [LARGE SCALE GENOMIC DNA]</scope>
    <source>
        <strain evidence="6 7">DSM 45408</strain>
    </source>
</reference>
<evidence type="ECO:0000313" key="7">
    <source>
        <dbReference type="Proteomes" id="UP000184471"/>
    </source>
</evidence>
<dbReference type="PANTHER" id="PTHR10961">
    <property type="entry name" value="PEROXISOMAL SARCOSINE OXIDASE"/>
    <property type="match status" value="1"/>
</dbReference>
<dbReference type="InterPro" id="IPR036188">
    <property type="entry name" value="FAD/NAD-bd_sf"/>
</dbReference>
<dbReference type="EMBL" id="FQVX01000003">
    <property type="protein sequence ID" value="SHG70631.1"/>
    <property type="molecule type" value="Genomic_DNA"/>
</dbReference>